<feature type="transmembrane region" description="Helical" evidence="1">
    <location>
        <begin position="64"/>
        <end position="83"/>
    </location>
</feature>
<gene>
    <name evidence="3" type="ORF">C7435_1953</name>
</gene>
<keyword evidence="1" id="KW-1133">Transmembrane helix</keyword>
<feature type="transmembrane region" description="Helical" evidence="1">
    <location>
        <begin position="90"/>
        <end position="111"/>
    </location>
</feature>
<dbReference type="InterPro" id="IPR037185">
    <property type="entry name" value="EmrE-like"/>
</dbReference>
<evidence type="ECO:0000256" key="1">
    <source>
        <dbReference type="SAM" id="Phobius"/>
    </source>
</evidence>
<feature type="transmembrane region" description="Helical" evidence="1">
    <location>
        <begin position="147"/>
        <end position="168"/>
    </location>
</feature>
<feature type="transmembrane region" description="Helical" evidence="1">
    <location>
        <begin position="117"/>
        <end position="135"/>
    </location>
</feature>
<feature type="transmembrane region" description="Helical" evidence="1">
    <location>
        <begin position="6"/>
        <end position="26"/>
    </location>
</feature>
<evidence type="ECO:0000313" key="3">
    <source>
        <dbReference type="EMBL" id="RKQ96621.1"/>
    </source>
</evidence>
<dbReference type="PANTHER" id="PTHR22911">
    <property type="entry name" value="ACYL-MALONYL CONDENSING ENZYME-RELATED"/>
    <property type="match status" value="1"/>
</dbReference>
<dbReference type="SUPFAM" id="SSF103481">
    <property type="entry name" value="Multidrug resistance efflux transporter EmrE"/>
    <property type="match status" value="2"/>
</dbReference>
<dbReference type="Pfam" id="PF00892">
    <property type="entry name" value="EamA"/>
    <property type="match status" value="2"/>
</dbReference>
<reference evidence="3 4" key="1">
    <citation type="submission" date="2018-10" db="EMBL/GenBank/DDBJ databases">
        <title>Genomic Encyclopedia of Type Strains, Phase IV (KMG-IV): sequencing the most valuable type-strain genomes for metagenomic binning, comparative biology and taxonomic classification.</title>
        <authorList>
            <person name="Goeker M."/>
        </authorList>
    </citation>
    <scope>NUCLEOTIDE SEQUENCE [LARGE SCALE GENOMIC DNA]</scope>
    <source>
        <strain evidence="3 4">DSM 4734</strain>
    </source>
</reference>
<dbReference type="PANTHER" id="PTHR22911:SF106">
    <property type="entry name" value="INTEGRAL MEMBRANE PROTEIN"/>
    <property type="match status" value="1"/>
</dbReference>
<proteinExistence type="predicted"/>
<feature type="domain" description="EamA" evidence="2">
    <location>
        <begin position="146"/>
        <end position="279"/>
    </location>
</feature>
<dbReference type="InterPro" id="IPR000620">
    <property type="entry name" value="EamA_dom"/>
</dbReference>
<dbReference type="Gene3D" id="1.10.3730.20">
    <property type="match status" value="1"/>
</dbReference>
<dbReference type="OrthoDB" id="9783707at2"/>
<dbReference type="RefSeq" id="WP_075190080.1">
    <property type="nucleotide sequence ID" value="NZ_RBIM01000004.1"/>
</dbReference>
<dbReference type="Proteomes" id="UP000273675">
    <property type="component" value="Unassembled WGS sequence"/>
</dbReference>
<keyword evidence="1" id="KW-0812">Transmembrane</keyword>
<feature type="transmembrane region" description="Helical" evidence="1">
    <location>
        <begin position="239"/>
        <end position="257"/>
    </location>
</feature>
<feature type="transmembrane region" description="Helical" evidence="1">
    <location>
        <begin position="216"/>
        <end position="233"/>
    </location>
</feature>
<feature type="transmembrane region" description="Helical" evidence="1">
    <location>
        <begin position="33"/>
        <end position="52"/>
    </location>
</feature>
<protein>
    <submittedName>
        <fullName evidence="3">EamA-like transporter family protein</fullName>
    </submittedName>
</protein>
<name>A0A495D3Z1_9PROT</name>
<comment type="caution">
    <text evidence="3">The sequence shown here is derived from an EMBL/GenBank/DDBJ whole genome shotgun (WGS) entry which is preliminary data.</text>
</comment>
<dbReference type="GO" id="GO:0016020">
    <property type="term" value="C:membrane"/>
    <property type="evidence" value="ECO:0007669"/>
    <property type="project" value="InterPro"/>
</dbReference>
<keyword evidence="1" id="KW-0472">Membrane</keyword>
<organism evidence="3 4">
    <name type="scientific">Maricaulis maris</name>
    <dbReference type="NCBI Taxonomy" id="74318"/>
    <lineage>
        <taxon>Bacteria</taxon>
        <taxon>Pseudomonadati</taxon>
        <taxon>Pseudomonadota</taxon>
        <taxon>Alphaproteobacteria</taxon>
        <taxon>Maricaulales</taxon>
        <taxon>Maricaulaceae</taxon>
        <taxon>Maricaulis</taxon>
    </lineage>
</organism>
<sequence length="282" mass="30120">MDSPIALATLAMLGSALAHAIMTLLTKQANDRLVFRGLTQGFLAVLILPWLLFQPIPPWEVWRFLLAGAVVIWAFNMLLVAAFNEGEMNLAYPVMRGAAPALAAIAAFVFLRETVSLGQMAGLGVATAALIGFAWPEKNGRPKLKLILLALAAASMTASYTVIDAAGVRTSGRLFIYLGWFFVLSGLTILPTAIFRRGGRFLAIARQETRPALMCMGFNLATYGLALYAYANAPVAPMAALRELSIVLGAILAAVVLKEPFGARRTVLAICLAAGLVLLQVM</sequence>
<evidence type="ECO:0000259" key="2">
    <source>
        <dbReference type="Pfam" id="PF00892"/>
    </source>
</evidence>
<dbReference type="EMBL" id="RBIM01000004">
    <property type="protein sequence ID" value="RKQ96621.1"/>
    <property type="molecule type" value="Genomic_DNA"/>
</dbReference>
<evidence type="ECO:0000313" key="4">
    <source>
        <dbReference type="Proteomes" id="UP000273675"/>
    </source>
</evidence>
<feature type="transmembrane region" description="Helical" evidence="1">
    <location>
        <begin position="174"/>
        <end position="195"/>
    </location>
</feature>
<accession>A0A495D3Z1</accession>
<dbReference type="AlphaFoldDB" id="A0A495D3Z1"/>
<feature type="domain" description="EamA" evidence="2">
    <location>
        <begin position="9"/>
        <end position="132"/>
    </location>
</feature>